<dbReference type="GO" id="GO:0005886">
    <property type="term" value="C:plasma membrane"/>
    <property type="evidence" value="ECO:0007669"/>
    <property type="project" value="UniProtKB-SubCell"/>
</dbReference>
<dbReference type="RefSeq" id="WP_009361646.1">
    <property type="nucleotide sequence ID" value="NZ_ANMT01000015.1"/>
</dbReference>
<dbReference type="HAMAP" id="MF_01937">
    <property type="entry name" value="MenA_1"/>
    <property type="match status" value="1"/>
</dbReference>
<proteinExistence type="inferred from homology"/>
<dbReference type="KEGG" id="agn:AFK25_12285"/>
<evidence type="ECO:0000256" key="5">
    <source>
        <dbReference type="ARBA" id="ARBA00022692"/>
    </source>
</evidence>
<dbReference type="InterPro" id="IPR026046">
    <property type="entry name" value="UBIAD1"/>
</dbReference>
<dbReference type="Pfam" id="PF01040">
    <property type="entry name" value="UbiA"/>
    <property type="match status" value="1"/>
</dbReference>
<dbReference type="NCBIfam" id="NF004749">
    <property type="entry name" value="PRK06080.1-1"/>
    <property type="match status" value="1"/>
</dbReference>
<comment type="subcellular location">
    <subcellularLocation>
        <location evidence="8">Cell membrane</location>
        <topology evidence="8">Multi-pass membrane protein</topology>
    </subcellularLocation>
    <subcellularLocation>
        <location evidence="1">Membrane</location>
        <topology evidence="1">Multi-pass membrane protein</topology>
    </subcellularLocation>
</comment>
<comment type="similarity">
    <text evidence="8">Belongs to the MenA family. Type 1 subfamily.</text>
</comment>
<comment type="function">
    <text evidence="8">Conversion of 1,4-dihydroxy-2-naphthoate (DHNA) to demethylmenaquinone (DMK).</text>
</comment>
<dbReference type="NCBIfam" id="TIGR00751">
    <property type="entry name" value="menA"/>
    <property type="match status" value="1"/>
</dbReference>
<keyword evidence="6 8" id="KW-1133">Transmembrane helix</keyword>
<feature type="transmembrane region" description="Helical" evidence="8">
    <location>
        <begin position="159"/>
        <end position="180"/>
    </location>
</feature>
<comment type="pathway">
    <text evidence="8">Quinol/quinone metabolism; menaquinone biosynthesis; menaquinol from 1,4-dihydroxy-2-naphthoate: step 1/2.</text>
</comment>
<evidence type="ECO:0000256" key="9">
    <source>
        <dbReference type="NCBIfam" id="TIGR00751"/>
    </source>
</evidence>
<dbReference type="InterPro" id="IPR004657">
    <property type="entry name" value="MenA"/>
</dbReference>
<evidence type="ECO:0000313" key="11">
    <source>
        <dbReference type="Proteomes" id="UP001176117"/>
    </source>
</evidence>
<comment type="catalytic activity">
    <reaction evidence="8">
        <text>an all-trans-polyprenyl diphosphate + 1,4-dihydroxy-2-naphthoate + H(+) = a 2-demethylmenaquinol + CO2 + diphosphate</text>
        <dbReference type="Rhea" id="RHEA:26478"/>
        <dbReference type="Rhea" id="RHEA-COMP:9563"/>
        <dbReference type="Rhea" id="RHEA-COMP:9564"/>
        <dbReference type="ChEBI" id="CHEBI:11173"/>
        <dbReference type="ChEBI" id="CHEBI:15378"/>
        <dbReference type="ChEBI" id="CHEBI:16526"/>
        <dbReference type="ChEBI" id="CHEBI:33019"/>
        <dbReference type="ChEBI" id="CHEBI:55437"/>
        <dbReference type="ChEBI" id="CHEBI:58914"/>
        <dbReference type="EC" id="2.5.1.74"/>
    </reaction>
</comment>
<dbReference type="InterPro" id="IPR044878">
    <property type="entry name" value="UbiA_sf"/>
</dbReference>
<dbReference type="InterPro" id="IPR000537">
    <property type="entry name" value="UbiA_prenyltransferase"/>
</dbReference>
<dbReference type="GO" id="GO:0009234">
    <property type="term" value="P:menaquinone biosynthetic process"/>
    <property type="evidence" value="ECO:0007669"/>
    <property type="project" value="UniProtKB-UniRule"/>
</dbReference>
<evidence type="ECO:0000256" key="3">
    <source>
        <dbReference type="ARBA" id="ARBA00022475"/>
    </source>
</evidence>
<gene>
    <name evidence="8" type="primary">menA</name>
    <name evidence="10" type="ORF">NBU54_05370</name>
</gene>
<evidence type="ECO:0000256" key="6">
    <source>
        <dbReference type="ARBA" id="ARBA00022989"/>
    </source>
</evidence>
<feature type="transmembrane region" description="Helical" evidence="8">
    <location>
        <begin position="292"/>
        <end position="310"/>
    </location>
</feature>
<evidence type="ECO:0000256" key="1">
    <source>
        <dbReference type="ARBA" id="ARBA00004141"/>
    </source>
</evidence>
<feature type="transmembrane region" description="Helical" evidence="8">
    <location>
        <begin position="128"/>
        <end position="147"/>
    </location>
</feature>
<dbReference type="FunFam" id="1.10.357.140:FF:000007">
    <property type="entry name" value="1,4-dihydroxy-2-naphthoate octaprenyltransferase"/>
    <property type="match status" value="1"/>
</dbReference>
<evidence type="ECO:0000256" key="4">
    <source>
        <dbReference type="ARBA" id="ARBA00022679"/>
    </source>
</evidence>
<sequence>MPTPVRSNAQTVHYKRDWRVWWRLLRPHTLTAAFVPVSIGTVLAVEEAPIHFPLFFAMLVASLFIQAATNMFNEYYDYKRGLDTPESVGIGGAIVRDGISPKTVLLLAWSFFAIAMLLGIYICVNSSWWLAVIGTICMAAGYFYTGGPIPIAYTPFGELAAGFFMGLTIILISFFIQTGTITTTPILVSVPISILVGAILLANNIRDLDGDKRSGRKTLAILLGRKKAIWLLGGMFVTSFLWIVLLVFTKTISPWTLLVLFSVPKAWKATKGFIGKTKPIDMMPAMKATAQTNTQFGFLLVVGLFIHYWLQ</sequence>
<evidence type="ECO:0000313" key="10">
    <source>
        <dbReference type="EMBL" id="MDO0877114.1"/>
    </source>
</evidence>
<evidence type="ECO:0000256" key="8">
    <source>
        <dbReference type="HAMAP-Rule" id="MF_01937"/>
    </source>
</evidence>
<reference evidence="10" key="1">
    <citation type="submission" date="2022-05" db="EMBL/GenBank/DDBJ databases">
        <title>Genome-based reclassification of Anoxybacillus salavatliensis Cihan et al. as a later heterotypic synonym of Anoxybacillus gonensis Belduz et al. 2003.</title>
        <authorList>
            <person name="Inan Bektas K."/>
            <person name="Guler H.I."/>
            <person name="Belduz A.O."/>
            <person name="Canakci S."/>
        </authorList>
    </citation>
    <scope>NUCLEOTIDE SEQUENCE</scope>
    <source>
        <strain evidence="10">NCIMB 13933</strain>
    </source>
</reference>
<keyword evidence="11" id="KW-1185">Reference proteome</keyword>
<keyword evidence="3 8" id="KW-1003">Cell membrane</keyword>
<dbReference type="GO" id="GO:0042371">
    <property type="term" value="P:vitamin K biosynthetic process"/>
    <property type="evidence" value="ECO:0007669"/>
    <property type="project" value="TreeGrafter"/>
</dbReference>
<evidence type="ECO:0000256" key="7">
    <source>
        <dbReference type="ARBA" id="ARBA00023136"/>
    </source>
</evidence>
<organism evidence="10 11">
    <name type="scientific">Anoxybacillus gonensis</name>
    <dbReference type="NCBI Taxonomy" id="198467"/>
    <lineage>
        <taxon>Bacteria</taxon>
        <taxon>Bacillati</taxon>
        <taxon>Bacillota</taxon>
        <taxon>Bacilli</taxon>
        <taxon>Bacillales</taxon>
        <taxon>Anoxybacillaceae</taxon>
        <taxon>Anoxybacillus</taxon>
    </lineage>
</organism>
<keyword evidence="2 8" id="KW-0474">Menaquinone biosynthesis</keyword>
<name>A0AAW7TG81_9BACL</name>
<dbReference type="PIRSF" id="PIRSF005355">
    <property type="entry name" value="UBIAD1"/>
    <property type="match status" value="1"/>
</dbReference>
<dbReference type="PANTHER" id="PTHR13929:SF0">
    <property type="entry name" value="UBIA PRENYLTRANSFERASE DOMAIN-CONTAINING PROTEIN 1"/>
    <property type="match status" value="1"/>
</dbReference>
<comment type="caution">
    <text evidence="10">The sequence shown here is derived from an EMBL/GenBank/DDBJ whole genome shotgun (WGS) entry which is preliminary data.</text>
</comment>
<dbReference type="Proteomes" id="UP001176117">
    <property type="component" value="Unassembled WGS sequence"/>
</dbReference>
<feature type="transmembrane region" description="Helical" evidence="8">
    <location>
        <begin position="186"/>
        <end position="206"/>
    </location>
</feature>
<feature type="transmembrane region" description="Helical" evidence="8">
    <location>
        <begin position="104"/>
        <end position="122"/>
    </location>
</feature>
<dbReference type="Gene3D" id="1.10.357.140">
    <property type="entry name" value="UbiA prenyltransferase"/>
    <property type="match status" value="1"/>
</dbReference>
<dbReference type="GO" id="GO:0046428">
    <property type="term" value="F:1,4-dihydroxy-2-naphthoate polyprenyltransferase activity"/>
    <property type="evidence" value="ECO:0007669"/>
    <property type="project" value="UniProtKB-UniRule"/>
</dbReference>
<dbReference type="PANTHER" id="PTHR13929">
    <property type="entry name" value="1,4-DIHYDROXY-2-NAPHTHOATE OCTAPRENYLTRANSFERASE"/>
    <property type="match status" value="1"/>
</dbReference>
<dbReference type="EC" id="2.5.1.74" evidence="8 9"/>
<dbReference type="CDD" id="cd13962">
    <property type="entry name" value="PT_UbiA_UBIAD1"/>
    <property type="match status" value="1"/>
</dbReference>
<keyword evidence="4 8" id="KW-0808">Transferase</keyword>
<dbReference type="Gene3D" id="1.20.120.1780">
    <property type="entry name" value="UbiA prenyltransferase"/>
    <property type="match status" value="1"/>
</dbReference>
<dbReference type="AlphaFoldDB" id="A0AAW7TG81"/>
<keyword evidence="5 8" id="KW-0812">Transmembrane</keyword>
<protein>
    <recommendedName>
        <fullName evidence="8 9">1,4-dihydroxy-2-naphthoate octaprenyltransferase</fullName>
        <shortName evidence="8">DHNA-octaprenyltransferase</shortName>
        <ecNumber evidence="8 9">2.5.1.74</ecNumber>
    </recommendedName>
</protein>
<accession>A0AAW7TG81</accession>
<feature type="transmembrane region" description="Helical" evidence="8">
    <location>
        <begin position="227"/>
        <end position="248"/>
    </location>
</feature>
<dbReference type="EMBL" id="JAMOGB010000003">
    <property type="protein sequence ID" value="MDO0877114.1"/>
    <property type="molecule type" value="Genomic_DNA"/>
</dbReference>
<feature type="transmembrane region" description="Helical" evidence="8">
    <location>
        <begin position="50"/>
        <end position="72"/>
    </location>
</feature>
<evidence type="ECO:0000256" key="2">
    <source>
        <dbReference type="ARBA" id="ARBA00022428"/>
    </source>
</evidence>
<keyword evidence="7 8" id="KW-0472">Membrane</keyword>
<feature type="transmembrane region" description="Helical" evidence="8">
    <location>
        <begin position="24"/>
        <end position="44"/>
    </location>
</feature>